<dbReference type="SUPFAM" id="SSF53633">
    <property type="entry name" value="Carbamate kinase-like"/>
    <property type="match status" value="1"/>
</dbReference>
<dbReference type="GO" id="GO:0005829">
    <property type="term" value="C:cytosol"/>
    <property type="evidence" value="ECO:0007669"/>
    <property type="project" value="TreeGrafter"/>
</dbReference>
<dbReference type="AlphaFoldDB" id="A0A545TZW6"/>
<dbReference type="GO" id="GO:0009089">
    <property type="term" value="P:lysine biosynthetic process via diaminopimelate"/>
    <property type="evidence" value="ECO:0007669"/>
    <property type="project" value="UniProtKB-UniPathway"/>
</dbReference>
<feature type="domain" description="Aspartate/glutamate/uridylate kinase" evidence="11">
    <location>
        <begin position="2"/>
        <end position="275"/>
    </location>
</feature>
<protein>
    <recommendedName>
        <fullName evidence="9">Aspartokinase</fullName>
        <ecNumber evidence="9">2.7.2.4</ecNumber>
    </recommendedName>
</protein>
<gene>
    <name evidence="13" type="ORF">FLL46_23580</name>
</gene>
<dbReference type="PANTHER" id="PTHR21499">
    <property type="entry name" value="ASPARTATE KINASE"/>
    <property type="match status" value="1"/>
</dbReference>
<dbReference type="EMBL" id="VIKS01000015">
    <property type="protein sequence ID" value="TQV82759.1"/>
    <property type="molecule type" value="Genomic_DNA"/>
</dbReference>
<proteinExistence type="inferred from homology"/>
<evidence type="ECO:0000259" key="11">
    <source>
        <dbReference type="Pfam" id="PF00696"/>
    </source>
</evidence>
<dbReference type="InterPro" id="IPR001048">
    <property type="entry name" value="Asp/Glu/Uridylate_kinase"/>
</dbReference>
<feature type="binding site" evidence="8">
    <location>
        <position position="119"/>
    </location>
    <ligand>
        <name>substrate</name>
    </ligand>
</feature>
<comment type="pathway">
    <text evidence="10">Amino-acid biosynthesis; L-threonine biosynthesis; L-threonine from L-aspartate: step 1/5.</text>
</comment>
<evidence type="ECO:0000256" key="9">
    <source>
        <dbReference type="RuleBase" id="RU003448"/>
    </source>
</evidence>
<dbReference type="UniPathway" id="UPA00051">
    <property type="reaction ID" value="UER00462"/>
</dbReference>
<reference evidence="13 14" key="1">
    <citation type="submission" date="2019-07" db="EMBL/GenBank/DDBJ databases">
        <title>Draft genome for Aliikangiella sp. M105.</title>
        <authorList>
            <person name="Wang G."/>
        </authorList>
    </citation>
    <scope>NUCLEOTIDE SEQUENCE [LARGE SCALE GENOMIC DNA]</scope>
    <source>
        <strain evidence="13 14">M105</strain>
    </source>
</reference>
<dbReference type="InterPro" id="IPR045865">
    <property type="entry name" value="ACT-like_dom_sf"/>
</dbReference>
<dbReference type="Pfam" id="PF00696">
    <property type="entry name" value="AA_kinase"/>
    <property type="match status" value="1"/>
</dbReference>
<dbReference type="Gene3D" id="3.40.1160.10">
    <property type="entry name" value="Acetylglutamate kinase-like"/>
    <property type="match status" value="1"/>
</dbReference>
<dbReference type="InterPro" id="IPR001341">
    <property type="entry name" value="Asp_kinase"/>
</dbReference>
<feature type="binding site" evidence="8">
    <location>
        <position position="41"/>
    </location>
    <ligand>
        <name>substrate</name>
    </ligand>
</feature>
<feature type="binding site" evidence="8">
    <location>
        <position position="229"/>
    </location>
    <ligand>
        <name>ATP</name>
        <dbReference type="ChEBI" id="CHEBI:30616"/>
    </ligand>
</feature>
<keyword evidence="5 9" id="KW-0418">Kinase</keyword>
<evidence type="ECO:0000256" key="2">
    <source>
        <dbReference type="ARBA" id="ARBA00010122"/>
    </source>
</evidence>
<keyword evidence="3 9" id="KW-0808">Transferase</keyword>
<organism evidence="13 14">
    <name type="scientific">Aliikangiella coralliicola</name>
    <dbReference type="NCBI Taxonomy" id="2592383"/>
    <lineage>
        <taxon>Bacteria</taxon>
        <taxon>Pseudomonadati</taxon>
        <taxon>Pseudomonadota</taxon>
        <taxon>Gammaproteobacteria</taxon>
        <taxon>Oceanospirillales</taxon>
        <taxon>Pleioneaceae</taxon>
        <taxon>Aliikangiella</taxon>
    </lineage>
</organism>
<feature type="domain" description="Aspartokinase ACT" evidence="12">
    <location>
        <begin position="377"/>
        <end position="434"/>
    </location>
</feature>
<feature type="binding site" evidence="8">
    <location>
        <begin position="5"/>
        <end position="8"/>
    </location>
    <ligand>
        <name>ATP</name>
        <dbReference type="ChEBI" id="CHEBI:30616"/>
    </ligand>
</feature>
<dbReference type="PROSITE" id="PS00324">
    <property type="entry name" value="ASPARTOKINASE"/>
    <property type="match status" value="1"/>
</dbReference>
<dbReference type="Gene3D" id="3.30.70.260">
    <property type="match status" value="2"/>
</dbReference>
<dbReference type="InterPro" id="IPR042199">
    <property type="entry name" value="AsparK_Bifunc_asparK/hSer_DH"/>
</dbReference>
<evidence type="ECO:0000256" key="6">
    <source>
        <dbReference type="ARBA" id="ARBA00022840"/>
    </source>
</evidence>
<dbReference type="PIRSF" id="PIRSF000726">
    <property type="entry name" value="Asp_kin"/>
    <property type="match status" value="1"/>
</dbReference>
<dbReference type="NCBIfam" id="TIGR00657">
    <property type="entry name" value="asp_kinases"/>
    <property type="match status" value="1"/>
</dbReference>
<dbReference type="OrthoDB" id="9799110at2"/>
<dbReference type="Gene3D" id="1.20.120.1320">
    <property type="entry name" value="Aspartokinase, catalytic domain"/>
    <property type="match status" value="1"/>
</dbReference>
<sequence>MKVLKFGGTSLGDAQRMRNVADIVCQQGKVLVVLSAVAGTTDSLVRVVDAVKHGELAKARNIVEVLQNHYQRYIDNLYRLETSKSEARDFVEAQLADISDVAQQRYVPALEFHILAKGELISTELFSLLLREQEKSASLLSALDFLRLNQDSAPDEDYLSEQLSAQISNHSNTDIFVTQGFICRNAFGEICNLKRGGSDYSASLFAAAIDSEEVQIWTDIDGMHNNDPRYVDGTKPIRELSFDEAAELAYFGAKILHPSSIKPTRKKNIPVKLLNTLEPSASGTVISTKSAQARIKAVAAKDGITAIKIRSSEMLQAPGFLRKVFEVFELYHTSIDMITTSEVAVSVTIDDTSYLESIVKTLTEFGQVEVDKNLSIVCVVGEFLVESSGIASQVIRSLEDIPIRMISYGGSSHNISLLVSEEHKVNALNALHQRLF</sequence>
<keyword evidence="10" id="KW-0028">Amino-acid biosynthesis</keyword>
<dbReference type="Proteomes" id="UP000315439">
    <property type="component" value="Unassembled WGS sequence"/>
</dbReference>
<keyword evidence="14" id="KW-1185">Reference proteome</keyword>
<dbReference type="GO" id="GO:0004072">
    <property type="term" value="F:aspartate kinase activity"/>
    <property type="evidence" value="ECO:0007669"/>
    <property type="project" value="UniProtKB-EC"/>
</dbReference>
<dbReference type="InterPro" id="IPR054352">
    <property type="entry name" value="ACT_Aspartokinase"/>
</dbReference>
<dbReference type="GO" id="GO:0009088">
    <property type="term" value="P:threonine biosynthetic process"/>
    <property type="evidence" value="ECO:0007669"/>
    <property type="project" value="UniProtKB-UniPathway"/>
</dbReference>
<dbReference type="UniPathway" id="UPA00034">
    <property type="reaction ID" value="UER00015"/>
</dbReference>
<feature type="binding site" evidence="8">
    <location>
        <begin position="218"/>
        <end position="219"/>
    </location>
    <ligand>
        <name>ATP</name>
        <dbReference type="ChEBI" id="CHEBI:30616"/>
    </ligand>
</feature>
<dbReference type="GO" id="GO:0009090">
    <property type="term" value="P:homoserine biosynthetic process"/>
    <property type="evidence" value="ECO:0007669"/>
    <property type="project" value="TreeGrafter"/>
</dbReference>
<evidence type="ECO:0000256" key="5">
    <source>
        <dbReference type="ARBA" id="ARBA00022777"/>
    </source>
</evidence>
<comment type="pathway">
    <text evidence="10">Amino-acid biosynthesis; L-methionine biosynthesis via de novo pathway; L-homoserine from L-aspartate: step 1/3.</text>
</comment>
<dbReference type="UniPathway" id="UPA00050">
    <property type="reaction ID" value="UER00461"/>
</dbReference>
<name>A0A545TZW6_9GAMM</name>
<evidence type="ECO:0000259" key="12">
    <source>
        <dbReference type="Pfam" id="PF22468"/>
    </source>
</evidence>
<comment type="catalytic activity">
    <reaction evidence="7 9">
        <text>L-aspartate + ATP = 4-phospho-L-aspartate + ADP</text>
        <dbReference type="Rhea" id="RHEA:23776"/>
        <dbReference type="ChEBI" id="CHEBI:29991"/>
        <dbReference type="ChEBI" id="CHEBI:30616"/>
        <dbReference type="ChEBI" id="CHEBI:57535"/>
        <dbReference type="ChEBI" id="CHEBI:456216"/>
        <dbReference type="EC" id="2.7.2.4"/>
    </reaction>
</comment>
<dbReference type="CDD" id="cd04243">
    <property type="entry name" value="AAK_AK-HSDH-like"/>
    <property type="match status" value="1"/>
</dbReference>
<dbReference type="RefSeq" id="WP_142934360.1">
    <property type="nucleotide sequence ID" value="NZ_ML660171.1"/>
</dbReference>
<keyword evidence="4 8" id="KW-0547">Nucleotide-binding</keyword>
<dbReference type="InterPro" id="IPR018042">
    <property type="entry name" value="Aspartate_kinase_CS"/>
</dbReference>
<dbReference type="GO" id="GO:0005524">
    <property type="term" value="F:ATP binding"/>
    <property type="evidence" value="ECO:0007669"/>
    <property type="project" value="UniProtKB-KW"/>
</dbReference>
<dbReference type="SUPFAM" id="SSF55021">
    <property type="entry name" value="ACT-like"/>
    <property type="match status" value="2"/>
</dbReference>
<accession>A0A545TZW6</accession>
<dbReference type="Pfam" id="PF22468">
    <property type="entry name" value="ACT_9"/>
    <property type="match status" value="1"/>
</dbReference>
<evidence type="ECO:0000256" key="10">
    <source>
        <dbReference type="RuleBase" id="RU004249"/>
    </source>
</evidence>
<comment type="similarity">
    <text evidence="2 9">Belongs to the aspartokinase family.</text>
</comment>
<evidence type="ECO:0000256" key="3">
    <source>
        <dbReference type="ARBA" id="ARBA00022679"/>
    </source>
</evidence>
<evidence type="ECO:0000256" key="8">
    <source>
        <dbReference type="PIRSR" id="PIRSR000726-1"/>
    </source>
</evidence>
<comment type="pathway">
    <text evidence="1 10">Amino-acid biosynthesis; L-lysine biosynthesis via DAP pathway; (S)-tetrahydrodipicolinate from L-aspartate: step 1/4.</text>
</comment>
<evidence type="ECO:0000256" key="7">
    <source>
        <dbReference type="ARBA" id="ARBA00047872"/>
    </source>
</evidence>
<dbReference type="InterPro" id="IPR005260">
    <property type="entry name" value="Asp_kin_monofn"/>
</dbReference>
<evidence type="ECO:0000256" key="4">
    <source>
        <dbReference type="ARBA" id="ARBA00022741"/>
    </source>
</evidence>
<dbReference type="EC" id="2.7.2.4" evidence="9"/>
<dbReference type="PANTHER" id="PTHR21499:SF59">
    <property type="entry name" value="ASPARTOKINASE"/>
    <property type="match status" value="1"/>
</dbReference>
<comment type="caution">
    <text evidence="13">The sequence shown here is derived from an EMBL/GenBank/DDBJ whole genome shotgun (WGS) entry which is preliminary data.</text>
</comment>
<dbReference type="InterPro" id="IPR036393">
    <property type="entry name" value="AceGlu_kinase-like_sf"/>
</dbReference>
<evidence type="ECO:0000313" key="13">
    <source>
        <dbReference type="EMBL" id="TQV82759.1"/>
    </source>
</evidence>
<evidence type="ECO:0000256" key="1">
    <source>
        <dbReference type="ARBA" id="ARBA00004766"/>
    </source>
</evidence>
<keyword evidence="6 8" id="KW-0067">ATP-binding</keyword>
<evidence type="ECO:0000313" key="14">
    <source>
        <dbReference type="Proteomes" id="UP000315439"/>
    </source>
</evidence>